<gene>
    <name evidence="1" type="ORF">OTI717_LOCUS38702</name>
</gene>
<sequence length="53" mass="5827">MEIYGSSSSIQAYDTNRLIISDIPRLLIINRPVEFTIDLSKAGKGQLEGSSNN</sequence>
<comment type="caution">
    <text evidence="1">The sequence shown here is derived from an EMBL/GenBank/DDBJ whole genome shotgun (WGS) entry which is preliminary data.</text>
</comment>
<name>A0A820C822_9BILA</name>
<dbReference type="AlphaFoldDB" id="A0A820C822"/>
<evidence type="ECO:0000313" key="2">
    <source>
        <dbReference type="Proteomes" id="UP000663823"/>
    </source>
</evidence>
<dbReference type="Proteomes" id="UP000663823">
    <property type="component" value="Unassembled WGS sequence"/>
</dbReference>
<accession>A0A820C822</accession>
<protein>
    <submittedName>
        <fullName evidence="1">Uncharacterized protein</fullName>
    </submittedName>
</protein>
<dbReference type="EMBL" id="CAJOAX010022016">
    <property type="protein sequence ID" value="CAF4204368.1"/>
    <property type="molecule type" value="Genomic_DNA"/>
</dbReference>
<proteinExistence type="predicted"/>
<feature type="non-terminal residue" evidence="1">
    <location>
        <position position="53"/>
    </location>
</feature>
<reference evidence="1" key="1">
    <citation type="submission" date="2021-02" db="EMBL/GenBank/DDBJ databases">
        <authorList>
            <person name="Nowell W R."/>
        </authorList>
    </citation>
    <scope>NUCLEOTIDE SEQUENCE</scope>
</reference>
<organism evidence="1 2">
    <name type="scientific">Rotaria sordida</name>
    <dbReference type="NCBI Taxonomy" id="392033"/>
    <lineage>
        <taxon>Eukaryota</taxon>
        <taxon>Metazoa</taxon>
        <taxon>Spiralia</taxon>
        <taxon>Gnathifera</taxon>
        <taxon>Rotifera</taxon>
        <taxon>Eurotatoria</taxon>
        <taxon>Bdelloidea</taxon>
        <taxon>Philodinida</taxon>
        <taxon>Philodinidae</taxon>
        <taxon>Rotaria</taxon>
    </lineage>
</organism>
<evidence type="ECO:0000313" key="1">
    <source>
        <dbReference type="EMBL" id="CAF4204368.1"/>
    </source>
</evidence>